<reference evidence="7 8" key="1">
    <citation type="journal article" date="2019" name="Nat. Microbiol.">
        <title>Mediterranean grassland soil C-N compound turnover is dependent on rainfall and depth, and is mediated by genomically divergent microorganisms.</title>
        <authorList>
            <person name="Diamond S."/>
            <person name="Andeer P.F."/>
            <person name="Li Z."/>
            <person name="Crits-Christoph A."/>
            <person name="Burstein D."/>
            <person name="Anantharaman K."/>
            <person name="Lane K.R."/>
            <person name="Thomas B.C."/>
            <person name="Pan C."/>
            <person name="Northen T.R."/>
            <person name="Banfield J.F."/>
        </authorList>
    </citation>
    <scope>NUCLEOTIDE SEQUENCE [LARGE SCALE GENOMIC DNA]</scope>
    <source>
        <strain evidence="7">WS_10</strain>
    </source>
</reference>
<accession>A0A538U811</accession>
<dbReference type="NCBIfam" id="TIGR01352">
    <property type="entry name" value="tonB_Cterm"/>
    <property type="match status" value="1"/>
</dbReference>
<dbReference type="EMBL" id="VBPA01000082">
    <property type="protein sequence ID" value="TMQ72023.1"/>
    <property type="molecule type" value="Genomic_DNA"/>
</dbReference>
<gene>
    <name evidence="7" type="ORF">E6K80_03885</name>
</gene>
<evidence type="ECO:0000256" key="5">
    <source>
        <dbReference type="SAM" id="MobiDB-lite"/>
    </source>
</evidence>
<dbReference type="Gene3D" id="3.30.1150.10">
    <property type="match status" value="1"/>
</dbReference>
<feature type="region of interest" description="Disordered" evidence="5">
    <location>
        <begin position="287"/>
        <end position="330"/>
    </location>
</feature>
<comment type="subcellular location">
    <subcellularLocation>
        <location evidence="1">Membrane</location>
        <topology evidence="1">Single-pass membrane protein</topology>
    </subcellularLocation>
</comment>
<evidence type="ECO:0000313" key="7">
    <source>
        <dbReference type="EMBL" id="TMQ72023.1"/>
    </source>
</evidence>
<feature type="compositionally biased region" description="Pro residues" evidence="5">
    <location>
        <begin position="316"/>
        <end position="326"/>
    </location>
</feature>
<dbReference type="Proteomes" id="UP000319836">
    <property type="component" value="Unassembled WGS sequence"/>
</dbReference>
<feature type="domain" description="TonB C-terminal" evidence="6">
    <location>
        <begin position="358"/>
        <end position="417"/>
    </location>
</feature>
<keyword evidence="2" id="KW-0812">Transmembrane</keyword>
<keyword evidence="4" id="KW-0472">Membrane</keyword>
<dbReference type="AlphaFoldDB" id="A0A538U811"/>
<comment type="caution">
    <text evidence="7">The sequence shown here is derived from an EMBL/GenBank/DDBJ whole genome shotgun (WGS) entry which is preliminary data.</text>
</comment>
<dbReference type="InterPro" id="IPR006260">
    <property type="entry name" value="TonB/TolA_C"/>
</dbReference>
<dbReference type="InterPro" id="IPR037682">
    <property type="entry name" value="TonB_C"/>
</dbReference>
<proteinExistence type="predicted"/>
<dbReference type="GO" id="GO:0016020">
    <property type="term" value="C:membrane"/>
    <property type="evidence" value="ECO:0007669"/>
    <property type="project" value="UniProtKB-SubCell"/>
</dbReference>
<evidence type="ECO:0000259" key="6">
    <source>
        <dbReference type="Pfam" id="PF03544"/>
    </source>
</evidence>
<evidence type="ECO:0000256" key="4">
    <source>
        <dbReference type="ARBA" id="ARBA00023136"/>
    </source>
</evidence>
<organism evidence="7 8">
    <name type="scientific">Eiseniibacteriota bacterium</name>
    <dbReference type="NCBI Taxonomy" id="2212470"/>
    <lineage>
        <taxon>Bacteria</taxon>
        <taxon>Candidatus Eiseniibacteriota</taxon>
    </lineage>
</organism>
<protein>
    <submittedName>
        <fullName evidence="7">Energy transducer TonB</fullName>
    </submittedName>
</protein>
<evidence type="ECO:0000256" key="2">
    <source>
        <dbReference type="ARBA" id="ARBA00022692"/>
    </source>
</evidence>
<name>A0A538U811_UNCEI</name>
<evidence type="ECO:0000313" key="8">
    <source>
        <dbReference type="Proteomes" id="UP000319836"/>
    </source>
</evidence>
<evidence type="ECO:0000256" key="3">
    <source>
        <dbReference type="ARBA" id="ARBA00022989"/>
    </source>
</evidence>
<keyword evidence="3" id="KW-1133">Transmembrane helix</keyword>
<evidence type="ECO:0000256" key="1">
    <source>
        <dbReference type="ARBA" id="ARBA00004167"/>
    </source>
</evidence>
<dbReference type="GO" id="GO:0055085">
    <property type="term" value="P:transmembrane transport"/>
    <property type="evidence" value="ECO:0007669"/>
    <property type="project" value="InterPro"/>
</dbReference>
<dbReference type="SUPFAM" id="SSF74653">
    <property type="entry name" value="TolA/TonB C-terminal domain"/>
    <property type="match status" value="1"/>
</dbReference>
<sequence length="421" mass="45786">MARKARWFPAASSHIVFGLLRDVEGGFLNARLRCVGFIVALLPLAIEVPARRDSGAVGETRITLIGGVGRYAIIDRGCEGNVIAKHPHEFEDVGGEIEHRFPNGLTLGARGGTVRDVNTEHVRATDYTVYPARESLVTVKTVRRNTYVIPSLAYEGMNLGLGIGLVGATERFTVESGEQVRIDPSFHFRAGPRDLVYFEISYMEALPLYSGGGLASIGFGVHPNRLWDVHGGFVGGGPYDGFGLALGFERRIREHYAVSLRSRLGESAGTTQSGMALGVSYVSRPPLPRSPFRQRTPSMGSAWGLAARRETKPASTPRPPREPPLPRFGEYQSVDSLPRVLTRAAPVRPDTASDSAAAVVTLAALVDAQGRIQDIRVIRSVPSLDEAAVACVRQWGFRPAQRAGRPVAYWLMIPVEFPPRP</sequence>
<dbReference type="Pfam" id="PF03544">
    <property type="entry name" value="TonB_C"/>
    <property type="match status" value="1"/>
</dbReference>